<sequence>MSQVHRAVHRLAPAPSEPDGTARPVVATDPVEEMLFERWYDIDKHHAREILARVGSLSDEELWQRPHLMTGAVIASDLVSSRAHPAGGDRAEILEHLRHLGSAATARGGADDGPRSSHWVVMSMIGARWEGRFDEALRLCDELEQVERHGSIRQSIFRDPRHEGDRPGYVALQRGLTMLLAGRTDTAMQLFTAAYRDGGEPPFRHFARVNAAANAAMLSAIDGHDETARKWLSRVGDVDALPAWCRDLLTVGATIGSTLLATDAGDVESAEPHAARLSQAGDRLELWPHQLYALTQYDLARHDPVTAYQRFRQIGFERGINIAVEPIADHIVFRAYLDTLVAAGEGGLVVRLAKDLGHPLRSLVPLARTHLMAGDDIAAARVAARAMRRVLMPIRDVWEATIVHAIARMRLGETESARRSLHLVLAGRPAALPTVLARQRRQDVEDLYALAGLEYVTDSSRTEPAAIEVASLTERERTVLQHLVDGLNAAQIAKADFTSENTVKTHIKRIYRKLGASNRAQAVALANQQGVVHWHHTDGSADIPV</sequence>
<protein>
    <submittedName>
        <fullName evidence="6">Response regulator transcription factor</fullName>
    </submittedName>
</protein>
<keyword evidence="3" id="KW-0804">Transcription</keyword>
<feature type="region of interest" description="Disordered" evidence="4">
    <location>
        <begin position="1"/>
        <end position="24"/>
    </location>
</feature>
<dbReference type="SUPFAM" id="SSF46894">
    <property type="entry name" value="C-terminal effector domain of the bipartite response regulators"/>
    <property type="match status" value="1"/>
</dbReference>
<dbReference type="InterPro" id="IPR016032">
    <property type="entry name" value="Sig_transdc_resp-reg_C-effctor"/>
</dbReference>
<dbReference type="PANTHER" id="PTHR44688">
    <property type="entry name" value="DNA-BINDING TRANSCRIPTIONAL ACTIVATOR DEVR_DOSR"/>
    <property type="match status" value="1"/>
</dbReference>
<dbReference type="AlphaFoldDB" id="A0A939DYT6"/>
<dbReference type="PRINTS" id="PR00038">
    <property type="entry name" value="HTHLUXR"/>
</dbReference>
<evidence type="ECO:0000259" key="5">
    <source>
        <dbReference type="PROSITE" id="PS50043"/>
    </source>
</evidence>
<evidence type="ECO:0000256" key="3">
    <source>
        <dbReference type="ARBA" id="ARBA00023163"/>
    </source>
</evidence>
<dbReference type="Gene3D" id="1.10.10.10">
    <property type="entry name" value="Winged helix-like DNA-binding domain superfamily/Winged helix DNA-binding domain"/>
    <property type="match status" value="1"/>
</dbReference>
<evidence type="ECO:0000256" key="1">
    <source>
        <dbReference type="ARBA" id="ARBA00023015"/>
    </source>
</evidence>
<dbReference type="CDD" id="cd06170">
    <property type="entry name" value="LuxR_C_like"/>
    <property type="match status" value="1"/>
</dbReference>
<comment type="caution">
    <text evidence="6">The sequence shown here is derived from an EMBL/GenBank/DDBJ whole genome shotgun (WGS) entry which is preliminary data.</text>
</comment>
<organism evidence="6 7">
    <name type="scientific">Microbacterium esteraromaticum</name>
    <dbReference type="NCBI Taxonomy" id="57043"/>
    <lineage>
        <taxon>Bacteria</taxon>
        <taxon>Bacillati</taxon>
        <taxon>Actinomycetota</taxon>
        <taxon>Actinomycetes</taxon>
        <taxon>Micrococcales</taxon>
        <taxon>Microbacteriaceae</taxon>
        <taxon>Microbacterium</taxon>
    </lineage>
</organism>
<dbReference type="InterPro" id="IPR036388">
    <property type="entry name" value="WH-like_DNA-bd_sf"/>
</dbReference>
<dbReference type="EMBL" id="JAEMWU010000002">
    <property type="protein sequence ID" value="MBN8206518.1"/>
    <property type="molecule type" value="Genomic_DNA"/>
</dbReference>
<dbReference type="Pfam" id="PF00196">
    <property type="entry name" value="GerE"/>
    <property type="match status" value="1"/>
</dbReference>
<dbReference type="InterPro" id="IPR000792">
    <property type="entry name" value="Tscrpt_reg_LuxR_C"/>
</dbReference>
<dbReference type="Proteomes" id="UP000664385">
    <property type="component" value="Unassembled WGS sequence"/>
</dbReference>
<feature type="domain" description="HTH luxR-type" evidence="5">
    <location>
        <begin position="465"/>
        <end position="530"/>
    </location>
</feature>
<dbReference type="PANTHER" id="PTHR44688:SF16">
    <property type="entry name" value="DNA-BINDING TRANSCRIPTIONAL ACTIVATOR DEVR_DOSR"/>
    <property type="match status" value="1"/>
</dbReference>
<evidence type="ECO:0000313" key="6">
    <source>
        <dbReference type="EMBL" id="MBN8206518.1"/>
    </source>
</evidence>
<dbReference type="GO" id="GO:0006355">
    <property type="term" value="P:regulation of DNA-templated transcription"/>
    <property type="evidence" value="ECO:0007669"/>
    <property type="project" value="InterPro"/>
</dbReference>
<evidence type="ECO:0000256" key="2">
    <source>
        <dbReference type="ARBA" id="ARBA00023125"/>
    </source>
</evidence>
<proteinExistence type="predicted"/>
<keyword evidence="1" id="KW-0805">Transcription regulation</keyword>
<dbReference type="PROSITE" id="PS50043">
    <property type="entry name" value="HTH_LUXR_2"/>
    <property type="match status" value="1"/>
</dbReference>
<evidence type="ECO:0000256" key="4">
    <source>
        <dbReference type="SAM" id="MobiDB-lite"/>
    </source>
</evidence>
<evidence type="ECO:0000313" key="7">
    <source>
        <dbReference type="Proteomes" id="UP000664385"/>
    </source>
</evidence>
<gene>
    <name evidence="6" type="ORF">JF543_11195</name>
</gene>
<accession>A0A939DYT6</accession>
<dbReference type="SMART" id="SM00421">
    <property type="entry name" value="HTH_LUXR"/>
    <property type="match status" value="1"/>
</dbReference>
<keyword evidence="2" id="KW-0238">DNA-binding</keyword>
<reference evidence="6" key="1">
    <citation type="submission" date="2020-12" db="EMBL/GenBank/DDBJ databases">
        <title>PHA producing bacteria isolated from mangrove.</title>
        <authorList>
            <person name="Zheng W."/>
            <person name="Yu S."/>
            <person name="Huang Y."/>
        </authorList>
    </citation>
    <scope>NUCLEOTIDE SEQUENCE</scope>
    <source>
        <strain evidence="6">GN8-5</strain>
    </source>
</reference>
<dbReference type="GO" id="GO:0003677">
    <property type="term" value="F:DNA binding"/>
    <property type="evidence" value="ECO:0007669"/>
    <property type="project" value="UniProtKB-KW"/>
</dbReference>
<name>A0A939DYT6_9MICO</name>
<dbReference type="RefSeq" id="WP_206824373.1">
    <property type="nucleotide sequence ID" value="NZ_JAEMWU010000002.1"/>
</dbReference>